<dbReference type="InterPro" id="IPR036322">
    <property type="entry name" value="WD40_repeat_dom_sf"/>
</dbReference>
<dbReference type="Gramene" id="ONK74788">
    <property type="protein sequence ID" value="ONK74788"/>
    <property type="gene ID" value="A4U43_C03F10150"/>
</dbReference>
<evidence type="ECO:0000256" key="1">
    <source>
        <dbReference type="ARBA" id="ARBA00004240"/>
    </source>
</evidence>
<gene>
    <name evidence="7" type="ORF">A4U43_C03F10150</name>
</gene>
<dbReference type="Proteomes" id="UP000243459">
    <property type="component" value="Chromosome 3"/>
</dbReference>
<keyword evidence="8" id="KW-1185">Reference proteome</keyword>
<dbReference type="Pfam" id="PF08314">
    <property type="entry name" value="Sec39"/>
    <property type="match status" value="1"/>
</dbReference>
<sequence>MEEGREEAAAAEEVLYEIRQHAERPFSSDSFREEVGRSSAGGWRSYLSFQGAKQLKEKWTRYKRPRLFTKRTSLFVSPNGEYIAIACRNQITILQKGDNYMHPTGIFTSNDRLTAFAGGAWLESQGILGVIDEMSTLFLIKSSGEELVRRSSSQLKLSAPIIDLIVQDDVRSGFYIFTEDALLHHVDIFLDPTACIYQVPTSSRFLTDKKQFPHKVFCLDFHSSLSFGVLVGASSVSENSSDDSGFYFVFLFRLTTNLELELLFCSPQFKGLFVASNSDNGPFTSPKVAISPHAKHVAVLNLSGGIDLFNLDAEKFSLSNISFAETQHSNIADSLTHTSKESIQSIVDISWWTDHILILAKREGNISIYNIISGVKVIENDPVFSMPAIERMKHHEGHVFVLESSKLSDENISLSEPAKSKNMQQTKPMSSITANQLDNDKFYWRLMSLSGKSVSEMYTVLISNQQYQCALEFASRHKLDKNEVFKEQWLHSDQGIHDIDVILPKITDQMFVLSECLDKVGPSEDIVKALLSYGLRITDEYKFLDLDDGQSNTVWDFWVIRLQLLQYRDKLETFMGINMGRFSMQEYRKFRAIPLYEAAISLAESGKIGALNLLFKRHPYSLSPKILDILSAIPETVPVQSYGQLLPGRSPPSTIALRESDWVECEKMISFINNMPSNSEKCIQLRTENILKQSLGFVWPSTAELSEWYIKRTRDIDNLSGQLDNCLSLLEFAYCKGMVELQNFLEDTSYLHQLIYSDSCEEDFSMSLIAWEQLSDYEKFRIMLKGVKEDTVVKRLNDTAVPFMKQRCFFKPVDSRDKMEENQGFPHQDEKDSFVVRWLKEIAADNLLEICLAVIENGCGDFPVDGLFKNEVEIVETALHCIYLCTLIDQWNTMASILSKLPRKTLRHNSSKEFNTRHGTQSLGTPRFSYLRSQLGRSEMQLSSTNSLEGERASQNSRGSVDHLDSDASDDIERRINIAEGHVEVGRLLAFYQVPKPISFFLGAQSDEKNVKQLLRLILSKFGRRQPGRSDNDWANMWRDMQSFREKAFPFLDSEYMLTEFCRGLLKAGKFSLARNYLKGTSSIALQTEKAENLVVQAAREYFFSASSLACTEIWKAKECLNLFPNSKIVQIEADIIEALTTRLPNLGVTLLPMQFKQIRNPMEIINMVISSQPGAYLNVDELIEIAKLLGLTSQEDIASVEEAIAREAAVAGDLQLAFDLCLVLARKGHGPIWDLCAAIARGPHLDNMDSSSRKQLLSFALSHCDEESIGELLHAWKDFDIHMQCENLMVSTRTSPPNFSVKGSSIMPLSAQSVQDIFDLRDNSRHVEHVTDFHGSVSDDDHFNNIKDILFKVGKELSFDEDGINWDSLLRENRKVLSFAALELPWLMELSRKEEYGKKAVQGSEILPGGHYISIRTQALISILYWLADNDIAPSDDLMASIAKSIMEPPVSTEEDVLGCSFLLNLVDAFQGVEIIEQQLKDRKGYQEMFSIMNVGMVYSSLQNSHKECATPDERRNLLIHKFQEKHTSFIFDELEHIEKAQSTFWREWKAKLEEQKHLADQARNLEQIIPGIETARFLSGDAEYIKAVVFSFIDSVKTEKNHILKEAVKLADTYGLNRNDSHMLSPDSKCLHSICRFYYGFLAPFLFLTSGGMMIF</sequence>
<keyword evidence="4" id="KW-0653">Protein transport</keyword>
<evidence type="ECO:0000259" key="6">
    <source>
        <dbReference type="Pfam" id="PF08314"/>
    </source>
</evidence>
<organism evidence="7 8">
    <name type="scientific">Asparagus officinalis</name>
    <name type="common">Garden asparagus</name>
    <dbReference type="NCBI Taxonomy" id="4686"/>
    <lineage>
        <taxon>Eukaryota</taxon>
        <taxon>Viridiplantae</taxon>
        <taxon>Streptophyta</taxon>
        <taxon>Embryophyta</taxon>
        <taxon>Tracheophyta</taxon>
        <taxon>Spermatophyta</taxon>
        <taxon>Magnoliopsida</taxon>
        <taxon>Liliopsida</taxon>
        <taxon>Asparagales</taxon>
        <taxon>Asparagaceae</taxon>
        <taxon>Asparagoideae</taxon>
        <taxon>Asparagus</taxon>
    </lineage>
</organism>
<dbReference type="SUPFAM" id="SSF50978">
    <property type="entry name" value="WD40 repeat-like"/>
    <property type="match status" value="1"/>
</dbReference>
<evidence type="ECO:0000256" key="2">
    <source>
        <dbReference type="ARBA" id="ARBA00022448"/>
    </source>
</evidence>
<keyword evidence="3" id="KW-0256">Endoplasmic reticulum</keyword>
<dbReference type="GO" id="GO:0015031">
    <property type="term" value="P:protein transport"/>
    <property type="evidence" value="ECO:0007669"/>
    <property type="project" value="UniProtKB-KW"/>
</dbReference>
<dbReference type="EMBL" id="CM007383">
    <property type="protein sequence ID" value="ONK74788.1"/>
    <property type="molecule type" value="Genomic_DNA"/>
</dbReference>
<protein>
    <recommendedName>
        <fullName evidence="6">Sec39 domain-containing protein</fullName>
    </recommendedName>
</protein>
<evidence type="ECO:0000256" key="3">
    <source>
        <dbReference type="ARBA" id="ARBA00022824"/>
    </source>
</evidence>
<keyword evidence="2" id="KW-0813">Transport</keyword>
<proteinExistence type="predicted"/>
<evidence type="ECO:0000256" key="4">
    <source>
        <dbReference type="ARBA" id="ARBA00022927"/>
    </source>
</evidence>
<reference evidence="8" key="1">
    <citation type="journal article" date="2017" name="Nat. Commun.">
        <title>The asparagus genome sheds light on the origin and evolution of a young Y chromosome.</title>
        <authorList>
            <person name="Harkess A."/>
            <person name="Zhou J."/>
            <person name="Xu C."/>
            <person name="Bowers J.E."/>
            <person name="Van der Hulst R."/>
            <person name="Ayyampalayam S."/>
            <person name="Mercati F."/>
            <person name="Riccardi P."/>
            <person name="McKain M.R."/>
            <person name="Kakrana A."/>
            <person name="Tang H."/>
            <person name="Ray J."/>
            <person name="Groenendijk J."/>
            <person name="Arikit S."/>
            <person name="Mathioni S.M."/>
            <person name="Nakano M."/>
            <person name="Shan H."/>
            <person name="Telgmann-Rauber A."/>
            <person name="Kanno A."/>
            <person name="Yue Z."/>
            <person name="Chen H."/>
            <person name="Li W."/>
            <person name="Chen Y."/>
            <person name="Xu X."/>
            <person name="Zhang Y."/>
            <person name="Luo S."/>
            <person name="Chen H."/>
            <person name="Gao J."/>
            <person name="Mao Z."/>
            <person name="Pires J.C."/>
            <person name="Luo M."/>
            <person name="Kudrna D."/>
            <person name="Wing R.A."/>
            <person name="Meyers B.C."/>
            <person name="Yi K."/>
            <person name="Kong H."/>
            <person name="Lavrijsen P."/>
            <person name="Sunseri F."/>
            <person name="Falavigna A."/>
            <person name="Ye Y."/>
            <person name="Leebens-Mack J.H."/>
            <person name="Chen G."/>
        </authorList>
    </citation>
    <scope>NUCLEOTIDE SEQUENCE [LARGE SCALE GENOMIC DNA]</scope>
    <source>
        <strain evidence="8">cv. DH0086</strain>
    </source>
</reference>
<dbReference type="GO" id="GO:0006890">
    <property type="term" value="P:retrograde vesicle-mediated transport, Golgi to endoplasmic reticulum"/>
    <property type="evidence" value="ECO:0007669"/>
    <property type="project" value="InterPro"/>
</dbReference>
<dbReference type="GO" id="GO:0070939">
    <property type="term" value="C:Dsl1/NZR complex"/>
    <property type="evidence" value="ECO:0007669"/>
    <property type="project" value="TreeGrafter"/>
</dbReference>
<dbReference type="InterPro" id="IPR013244">
    <property type="entry name" value="Sec39_domain"/>
</dbReference>
<dbReference type="PANTHER" id="PTHR15922:SF2">
    <property type="entry name" value="NBAS SUBUNIT OF NRZ TETHERING COMPLEX"/>
    <property type="match status" value="1"/>
</dbReference>
<name>A0A5P1F8T3_ASPOF</name>
<dbReference type="OMA" id="TFTFGIW"/>
<accession>A0A5P1F8T3</accession>
<feature type="compositionally biased region" description="Polar residues" evidence="5">
    <location>
        <begin position="942"/>
        <end position="959"/>
    </location>
</feature>
<evidence type="ECO:0000313" key="8">
    <source>
        <dbReference type="Proteomes" id="UP000243459"/>
    </source>
</evidence>
<feature type="region of interest" description="Disordered" evidence="5">
    <location>
        <begin position="942"/>
        <end position="966"/>
    </location>
</feature>
<comment type="subcellular location">
    <subcellularLocation>
        <location evidence="1">Endoplasmic reticulum</location>
    </subcellularLocation>
</comment>
<dbReference type="PANTHER" id="PTHR15922">
    <property type="entry name" value="NEUROBLASTOMA-AMPLIFIED SEQUENCE"/>
    <property type="match status" value="1"/>
</dbReference>
<dbReference type="GO" id="GO:0000149">
    <property type="term" value="F:SNARE binding"/>
    <property type="evidence" value="ECO:0007669"/>
    <property type="project" value="TreeGrafter"/>
</dbReference>
<evidence type="ECO:0000256" key="5">
    <source>
        <dbReference type="SAM" id="MobiDB-lite"/>
    </source>
</evidence>
<evidence type="ECO:0000313" key="7">
    <source>
        <dbReference type="EMBL" id="ONK74788.1"/>
    </source>
</evidence>
<feature type="domain" description="Sec39" evidence="6">
    <location>
        <begin position="599"/>
        <end position="1193"/>
    </location>
</feature>